<evidence type="ECO:0000256" key="1">
    <source>
        <dbReference type="SAM" id="MobiDB-lite"/>
    </source>
</evidence>
<dbReference type="EMBL" id="QCYY01001782">
    <property type="protein sequence ID" value="ROT75361.1"/>
    <property type="molecule type" value="Genomic_DNA"/>
</dbReference>
<feature type="region of interest" description="Disordered" evidence="1">
    <location>
        <begin position="312"/>
        <end position="337"/>
    </location>
</feature>
<accession>A0A423TFZ0</accession>
<feature type="transmembrane region" description="Helical" evidence="2">
    <location>
        <begin position="58"/>
        <end position="77"/>
    </location>
</feature>
<comment type="caution">
    <text evidence="3">The sequence shown here is derived from an EMBL/GenBank/DDBJ whole genome shotgun (WGS) entry which is preliminary data.</text>
</comment>
<proteinExistence type="predicted"/>
<keyword evidence="2" id="KW-1133">Transmembrane helix</keyword>
<gene>
    <name evidence="3" type="ORF">C7M84_006100</name>
</gene>
<keyword evidence="2" id="KW-0812">Transmembrane</keyword>
<organism evidence="3 4">
    <name type="scientific">Penaeus vannamei</name>
    <name type="common">Whiteleg shrimp</name>
    <name type="synonym">Litopenaeus vannamei</name>
    <dbReference type="NCBI Taxonomy" id="6689"/>
    <lineage>
        <taxon>Eukaryota</taxon>
        <taxon>Metazoa</taxon>
        <taxon>Ecdysozoa</taxon>
        <taxon>Arthropoda</taxon>
        <taxon>Crustacea</taxon>
        <taxon>Multicrustacea</taxon>
        <taxon>Malacostraca</taxon>
        <taxon>Eumalacostraca</taxon>
        <taxon>Eucarida</taxon>
        <taxon>Decapoda</taxon>
        <taxon>Dendrobranchiata</taxon>
        <taxon>Penaeoidea</taxon>
        <taxon>Penaeidae</taxon>
        <taxon>Penaeus</taxon>
    </lineage>
</organism>
<feature type="compositionally biased region" description="Pro residues" evidence="1">
    <location>
        <begin position="316"/>
        <end position="327"/>
    </location>
</feature>
<feature type="transmembrane region" description="Helical" evidence="2">
    <location>
        <begin position="20"/>
        <end position="37"/>
    </location>
</feature>
<feature type="transmembrane region" description="Helical" evidence="2">
    <location>
        <begin position="83"/>
        <end position="104"/>
    </location>
</feature>
<reference evidence="3 4" key="2">
    <citation type="submission" date="2019-01" db="EMBL/GenBank/DDBJ databases">
        <title>The decoding of complex shrimp genome reveals the adaptation for benthos swimmer, frequently molting mechanism and breeding impact on genome.</title>
        <authorList>
            <person name="Sun Y."/>
            <person name="Gao Y."/>
            <person name="Yu Y."/>
        </authorList>
    </citation>
    <scope>NUCLEOTIDE SEQUENCE [LARGE SCALE GENOMIC DNA]</scope>
    <source>
        <tissue evidence="3">Muscle</tissue>
    </source>
</reference>
<protein>
    <submittedName>
        <fullName evidence="3">Uncharacterized protein</fullName>
    </submittedName>
</protein>
<evidence type="ECO:0000313" key="4">
    <source>
        <dbReference type="Proteomes" id="UP000283509"/>
    </source>
</evidence>
<dbReference type="Proteomes" id="UP000283509">
    <property type="component" value="Unassembled WGS sequence"/>
</dbReference>
<feature type="region of interest" description="Disordered" evidence="1">
    <location>
        <begin position="357"/>
        <end position="379"/>
    </location>
</feature>
<evidence type="ECO:0000256" key="2">
    <source>
        <dbReference type="SAM" id="Phobius"/>
    </source>
</evidence>
<feature type="transmembrane region" description="Helical" evidence="2">
    <location>
        <begin position="153"/>
        <end position="176"/>
    </location>
</feature>
<keyword evidence="4" id="KW-1185">Reference proteome</keyword>
<evidence type="ECO:0000313" key="3">
    <source>
        <dbReference type="EMBL" id="ROT75361.1"/>
    </source>
</evidence>
<reference evidence="3 4" key="1">
    <citation type="submission" date="2018-04" db="EMBL/GenBank/DDBJ databases">
        <authorList>
            <person name="Zhang X."/>
            <person name="Yuan J."/>
            <person name="Li F."/>
            <person name="Xiang J."/>
        </authorList>
    </citation>
    <scope>NUCLEOTIDE SEQUENCE [LARGE SCALE GENOMIC DNA]</scope>
    <source>
        <tissue evidence="3">Muscle</tissue>
    </source>
</reference>
<feature type="transmembrane region" description="Helical" evidence="2">
    <location>
        <begin position="196"/>
        <end position="216"/>
    </location>
</feature>
<keyword evidence="2" id="KW-0472">Membrane</keyword>
<dbReference type="AlphaFoldDB" id="A0A423TFZ0"/>
<sequence length="379" mass="41869">MIFRYLYIPSSSSPPPLPLFVLPILLSPLPILFYFSNTLTSRFPLASSSLLFSVYRPLPLFLSSICSQSPFVFFSSSSPPSSYAFLFSLFFLQAFPFLSSYFFLSYSYLFSSSYASVNLTFCFYPFSRSFPPPVCFLHFFPPTFFRFKSFLPLLLFSLSIHPPSLPLPILCLISVYPGLSVYPLSPIPSPLFLPSIFFSPFFPSFFLPLLPFFPFLPSLPLTLTSLSPFLHPPLSLPFLPSPFSLSPSPPLALPPSSISLTPSPFPFTLPPLPSPHPPHPPSFTLTPPPTPFPSPLPLLSLPLIHPHPSSYTLPLTPDPPLPSPSSPSLPSFTLTPPPTPFPSPLPLLSLPLISPSFTPPLPSTPTQSLVPSMNHHEDW</sequence>
<name>A0A423TFZ0_PENVA</name>